<keyword evidence="2 6" id="KW-0812">Transmembrane</keyword>
<comment type="similarity">
    <text evidence="6">Belongs to the ABC-2 integral membrane protein family.</text>
</comment>
<evidence type="ECO:0000256" key="1">
    <source>
        <dbReference type="ARBA" id="ARBA00004141"/>
    </source>
</evidence>
<dbReference type="InterPro" id="IPR047817">
    <property type="entry name" value="ABC2_TM_bact-type"/>
</dbReference>
<feature type="transmembrane region" description="Helical" evidence="6">
    <location>
        <begin position="180"/>
        <end position="199"/>
    </location>
</feature>
<reference evidence="8" key="1">
    <citation type="submission" date="2022-10" db="EMBL/GenBank/DDBJ databases">
        <title>Rhodococcus sp.75.</title>
        <authorList>
            <person name="Sun M."/>
        </authorList>
    </citation>
    <scope>NUCLEOTIDE SEQUENCE</scope>
    <source>
        <strain evidence="8">75</strain>
    </source>
</reference>
<keyword evidence="6" id="KW-0813">Transport</keyword>
<proteinExistence type="inferred from homology"/>
<feature type="domain" description="ABC transmembrane type-2" evidence="7">
    <location>
        <begin position="33"/>
        <end position="262"/>
    </location>
</feature>
<feature type="transmembrane region" description="Helical" evidence="6">
    <location>
        <begin position="125"/>
        <end position="145"/>
    </location>
</feature>
<dbReference type="PANTHER" id="PTHR43229:SF2">
    <property type="entry name" value="NODULATION PROTEIN J"/>
    <property type="match status" value="1"/>
</dbReference>
<evidence type="ECO:0000259" key="7">
    <source>
        <dbReference type="PROSITE" id="PS51012"/>
    </source>
</evidence>
<dbReference type="Proteomes" id="UP001164965">
    <property type="component" value="Chromosome"/>
</dbReference>
<keyword evidence="5" id="KW-0046">Antibiotic resistance</keyword>
<dbReference type="PROSITE" id="PS51012">
    <property type="entry name" value="ABC_TM2"/>
    <property type="match status" value="1"/>
</dbReference>
<keyword evidence="9" id="KW-1185">Reference proteome</keyword>
<evidence type="ECO:0000256" key="3">
    <source>
        <dbReference type="ARBA" id="ARBA00022989"/>
    </source>
</evidence>
<dbReference type="RefSeq" id="WP_265382101.1">
    <property type="nucleotide sequence ID" value="NZ_CP110615.1"/>
</dbReference>
<dbReference type="PIRSF" id="PIRSF006648">
    <property type="entry name" value="DrrB"/>
    <property type="match status" value="1"/>
</dbReference>
<feature type="transmembrane region" description="Helical" evidence="6">
    <location>
        <begin position="66"/>
        <end position="90"/>
    </location>
</feature>
<keyword evidence="4 6" id="KW-0472">Membrane</keyword>
<gene>
    <name evidence="8" type="ORF">RHODO2019_12480</name>
</gene>
<protein>
    <recommendedName>
        <fullName evidence="6">Transport permease protein</fullName>
    </recommendedName>
</protein>
<evidence type="ECO:0000256" key="5">
    <source>
        <dbReference type="ARBA" id="ARBA00023251"/>
    </source>
</evidence>
<organism evidence="8 9">
    <name type="scientific">Rhodococcus antarcticus</name>
    <dbReference type="NCBI Taxonomy" id="2987751"/>
    <lineage>
        <taxon>Bacteria</taxon>
        <taxon>Bacillati</taxon>
        <taxon>Actinomycetota</taxon>
        <taxon>Actinomycetes</taxon>
        <taxon>Mycobacteriales</taxon>
        <taxon>Nocardiaceae</taxon>
        <taxon>Rhodococcus</taxon>
    </lineage>
</organism>
<dbReference type="InterPro" id="IPR013525">
    <property type="entry name" value="ABC2_TM"/>
</dbReference>
<dbReference type="Pfam" id="PF01061">
    <property type="entry name" value="ABC2_membrane"/>
    <property type="match status" value="1"/>
</dbReference>
<name>A0ABY6NX72_9NOCA</name>
<feature type="transmembrane region" description="Helical" evidence="6">
    <location>
        <begin position="235"/>
        <end position="256"/>
    </location>
</feature>
<comment type="subcellular location">
    <subcellularLocation>
        <location evidence="6">Cell membrane</location>
        <topology evidence="6">Multi-pass membrane protein</topology>
    </subcellularLocation>
    <subcellularLocation>
        <location evidence="1">Membrane</location>
        <topology evidence="1">Multi-pass membrane protein</topology>
    </subcellularLocation>
</comment>
<accession>A0ABY6NX72</accession>
<dbReference type="PANTHER" id="PTHR43229">
    <property type="entry name" value="NODULATION PROTEIN J"/>
    <property type="match status" value="1"/>
</dbReference>
<feature type="transmembrane region" description="Helical" evidence="6">
    <location>
        <begin position="34"/>
        <end position="54"/>
    </location>
</feature>
<evidence type="ECO:0000256" key="2">
    <source>
        <dbReference type="ARBA" id="ARBA00022692"/>
    </source>
</evidence>
<dbReference type="EMBL" id="CP110615">
    <property type="protein sequence ID" value="UZJ23994.1"/>
    <property type="molecule type" value="Genomic_DNA"/>
</dbReference>
<dbReference type="InterPro" id="IPR000412">
    <property type="entry name" value="ABC_2_transport"/>
</dbReference>
<evidence type="ECO:0000256" key="6">
    <source>
        <dbReference type="RuleBase" id="RU361157"/>
    </source>
</evidence>
<evidence type="ECO:0000313" key="8">
    <source>
        <dbReference type="EMBL" id="UZJ23994.1"/>
    </source>
</evidence>
<sequence>MTTATTATRPPVRRAFLALLWRDVFVTGRELPSFLAQVVLQPLFLLFVFGKVLGQLGYTQGGYAQVLLPGIIAFTAFLTALQTTALPLVIDFSFTKEIEDRLLAPLPTTLVALEKMVFSTVRALIAAVIMFPLGLLVLGSVSITWAGVPAVALFLVLGSLVGAAGGLTLGTSVTASKINIVFALVLTPLLFTGSTQFPWRGLTELRWFQVVCAMNPLTYVSEGVRGTMVPGVAHIPAWVCLLALLAFGVLLTVTGVRGFRRRALD</sequence>
<feature type="transmembrane region" description="Helical" evidence="6">
    <location>
        <begin position="151"/>
        <end position="173"/>
    </location>
</feature>
<keyword evidence="6" id="KW-1003">Cell membrane</keyword>
<keyword evidence="3 6" id="KW-1133">Transmembrane helix</keyword>
<evidence type="ECO:0000313" key="9">
    <source>
        <dbReference type="Proteomes" id="UP001164965"/>
    </source>
</evidence>
<dbReference type="InterPro" id="IPR051784">
    <property type="entry name" value="Nod_factor_ABC_transporter"/>
</dbReference>
<evidence type="ECO:0000256" key="4">
    <source>
        <dbReference type="ARBA" id="ARBA00023136"/>
    </source>
</evidence>